<organism evidence="3 4">
    <name type="scientific">Mucilaginibacter gossypiicola</name>
    <dbReference type="NCBI Taxonomy" id="551995"/>
    <lineage>
        <taxon>Bacteria</taxon>
        <taxon>Pseudomonadati</taxon>
        <taxon>Bacteroidota</taxon>
        <taxon>Sphingobacteriia</taxon>
        <taxon>Sphingobacteriales</taxon>
        <taxon>Sphingobacteriaceae</taxon>
        <taxon>Mucilaginibacter</taxon>
    </lineage>
</organism>
<evidence type="ECO:0000313" key="4">
    <source>
        <dbReference type="Proteomes" id="UP000198942"/>
    </source>
</evidence>
<name>A0A1H8LEH1_9SPHI</name>
<dbReference type="SUPFAM" id="SSF54909">
    <property type="entry name" value="Dimeric alpha+beta barrel"/>
    <property type="match status" value="1"/>
</dbReference>
<protein>
    <submittedName>
        <fullName evidence="3">Uncharacterized conserved protein YciI, contains a putative active-site phosphohistidine</fullName>
    </submittedName>
</protein>
<dbReference type="Gene3D" id="3.30.70.1060">
    <property type="entry name" value="Dimeric alpha+beta barrel"/>
    <property type="match status" value="1"/>
</dbReference>
<evidence type="ECO:0000313" key="3">
    <source>
        <dbReference type="EMBL" id="SEO03535.1"/>
    </source>
</evidence>
<feature type="domain" description="YCII-related" evidence="2">
    <location>
        <begin position="30"/>
        <end position="101"/>
    </location>
</feature>
<dbReference type="InterPro" id="IPR011008">
    <property type="entry name" value="Dimeric_a/b-barrel"/>
</dbReference>
<evidence type="ECO:0000259" key="2">
    <source>
        <dbReference type="Pfam" id="PF03795"/>
    </source>
</evidence>
<gene>
    <name evidence="3" type="ORF">SAMN05192574_10560</name>
</gene>
<comment type="similarity">
    <text evidence="1">Belongs to the YciI family.</text>
</comment>
<dbReference type="AlphaFoldDB" id="A0A1H8LEH1"/>
<evidence type="ECO:0000256" key="1">
    <source>
        <dbReference type="ARBA" id="ARBA00007689"/>
    </source>
</evidence>
<sequence length="104" mass="11675">MIILKFIRMKKHFVIKLTGNRPTFPNDMTDDERTIMKAHSEYLRGKMHEGVVLIFGPVFDPKGVYGLGILAVDDEAQVHEIIANDPANVLGTYEVALMMAWGAD</sequence>
<dbReference type="Pfam" id="PF03795">
    <property type="entry name" value="YCII"/>
    <property type="match status" value="1"/>
</dbReference>
<dbReference type="Proteomes" id="UP000198942">
    <property type="component" value="Unassembled WGS sequence"/>
</dbReference>
<keyword evidence="4" id="KW-1185">Reference proteome</keyword>
<dbReference type="InterPro" id="IPR005545">
    <property type="entry name" value="YCII"/>
</dbReference>
<dbReference type="STRING" id="551995.SAMN05192574_10560"/>
<accession>A0A1H8LEH1</accession>
<dbReference type="EMBL" id="FOCL01000005">
    <property type="protein sequence ID" value="SEO03535.1"/>
    <property type="molecule type" value="Genomic_DNA"/>
</dbReference>
<proteinExistence type="inferred from homology"/>
<reference evidence="4" key="1">
    <citation type="submission" date="2016-10" db="EMBL/GenBank/DDBJ databases">
        <authorList>
            <person name="Varghese N."/>
            <person name="Submissions S."/>
        </authorList>
    </citation>
    <scope>NUCLEOTIDE SEQUENCE [LARGE SCALE GENOMIC DNA]</scope>
    <source>
        <strain evidence="4">Gh-48</strain>
    </source>
</reference>